<evidence type="ECO:0000313" key="2">
    <source>
        <dbReference type="WBParaSite" id="PS1159_v2.g23814.t1"/>
    </source>
</evidence>
<evidence type="ECO:0000313" key="1">
    <source>
        <dbReference type="Proteomes" id="UP000887580"/>
    </source>
</evidence>
<protein>
    <submittedName>
        <fullName evidence="2">Uncharacterized protein</fullName>
    </submittedName>
</protein>
<proteinExistence type="predicted"/>
<sequence>MKFLEHVTFLRFRKNGTEKHVVVSDFKEQLLIQFFWIKFLSKISKEHSFALKLFNYSMFDQTMNGIAD</sequence>
<reference evidence="2" key="1">
    <citation type="submission" date="2022-11" db="UniProtKB">
        <authorList>
            <consortium name="WormBaseParasite"/>
        </authorList>
    </citation>
    <scope>IDENTIFICATION</scope>
</reference>
<dbReference type="Proteomes" id="UP000887580">
    <property type="component" value="Unplaced"/>
</dbReference>
<accession>A0AC35G489</accession>
<organism evidence="1 2">
    <name type="scientific">Panagrolaimus sp. PS1159</name>
    <dbReference type="NCBI Taxonomy" id="55785"/>
    <lineage>
        <taxon>Eukaryota</taxon>
        <taxon>Metazoa</taxon>
        <taxon>Ecdysozoa</taxon>
        <taxon>Nematoda</taxon>
        <taxon>Chromadorea</taxon>
        <taxon>Rhabditida</taxon>
        <taxon>Tylenchina</taxon>
        <taxon>Panagrolaimomorpha</taxon>
        <taxon>Panagrolaimoidea</taxon>
        <taxon>Panagrolaimidae</taxon>
        <taxon>Panagrolaimus</taxon>
    </lineage>
</organism>
<name>A0AC35G489_9BILA</name>
<dbReference type="WBParaSite" id="PS1159_v2.g23814.t1">
    <property type="protein sequence ID" value="PS1159_v2.g23814.t1"/>
    <property type="gene ID" value="PS1159_v2.g23814"/>
</dbReference>